<evidence type="ECO:0000256" key="3">
    <source>
        <dbReference type="ARBA" id="ARBA00022692"/>
    </source>
</evidence>
<evidence type="ECO:0000313" key="6">
    <source>
        <dbReference type="EnsemblMetazoa" id="PPA06404.1"/>
    </source>
</evidence>
<accession>A0A8R1U6R7</accession>
<dbReference type="EnsemblMetazoa" id="PPA06404.1">
    <property type="protein sequence ID" value="PPA06404.1"/>
    <property type="gene ID" value="WBGene00095958"/>
</dbReference>
<sequence>MSISTSQLEEFVNQFSVQTSEITSKIGALKTLDASARIPAIKSVQKLLAEVNETLEQMEIAVRDLPQNSSERNKYDLLVKSFRGDNKRSEEALNDEIKGLRERADRDELISMDESFSMDQQEEQLIASTERMERTSRKLQDAYRIAIETEEIGAEVLGNLGTQRETINRSRNRMREADSDLGRSSKLLNEMIRRVPFTLEDIAKLVMIMGIGGIICTIGIILNTSLLFVFSRLRIRNTNLIYLAVLACFDIGVEICFIFVFIGKLVWEYFGNYSVYLLWHDYVPVVSTIGQTVIASSVYFIVAASLDRYMTSIGRKFKSQHRILAISCAVMIGCLTKLPFYLEVEKVINEECDGNFGYVDISRTNITKRNSKGIEKEEISFSEFYSQVYMFYTRNIVNVFLPFLLLLLFNLAAVHNLSRQRRPDVLIESPSLMGHTNVNNRSSLKDASRTLIVLVTTYLLTNVLNLCITLVEFIHPDLTQQHDKWYTFLSDLSSILAVSATSLRLPVYFATNGMMRSHIRQIFFPSLRKSDII</sequence>
<dbReference type="InterPro" id="IPR000727">
    <property type="entry name" value="T_SNARE_dom"/>
</dbReference>
<dbReference type="Pfam" id="PF12352">
    <property type="entry name" value="V-SNARE_C"/>
    <property type="match status" value="1"/>
</dbReference>
<dbReference type="CDD" id="cd15891">
    <property type="entry name" value="SNARE_Vti1a"/>
    <property type="match status" value="1"/>
</dbReference>
<dbReference type="AlphaFoldDB" id="A0A2A6CAH2"/>
<keyword evidence="7" id="KW-1185">Reference proteome</keyword>
<dbReference type="InterPro" id="IPR007705">
    <property type="entry name" value="Vesicle_trsprt_v-SNARE_N"/>
</dbReference>
<comment type="similarity">
    <text evidence="2">Belongs to the VTI1 family.</text>
</comment>
<evidence type="ECO:0000256" key="2">
    <source>
        <dbReference type="ARBA" id="ARBA00006108"/>
    </source>
</evidence>
<reference evidence="6" key="2">
    <citation type="submission" date="2022-06" db="UniProtKB">
        <authorList>
            <consortium name="EnsemblMetazoa"/>
        </authorList>
    </citation>
    <scope>IDENTIFICATION</scope>
    <source>
        <strain evidence="6">PS312</strain>
    </source>
</reference>
<dbReference type="PROSITE" id="PS50262">
    <property type="entry name" value="G_PROTEIN_RECEP_F1_2"/>
    <property type="match status" value="1"/>
</dbReference>
<dbReference type="SUPFAM" id="SSF47661">
    <property type="entry name" value="t-snare proteins"/>
    <property type="match status" value="1"/>
</dbReference>
<dbReference type="GO" id="GO:0006886">
    <property type="term" value="P:intracellular protein transport"/>
    <property type="evidence" value="ECO:0007669"/>
    <property type="project" value="InterPro"/>
</dbReference>
<keyword evidence="4" id="KW-1133">Transmembrane helix</keyword>
<dbReference type="SUPFAM" id="SSF81321">
    <property type="entry name" value="Family A G protein-coupled receptor-like"/>
    <property type="match status" value="1"/>
</dbReference>
<dbReference type="CDD" id="cd14978">
    <property type="entry name" value="7tmA_FMRFamide_R-like"/>
    <property type="match status" value="1"/>
</dbReference>
<evidence type="ECO:0000256" key="1">
    <source>
        <dbReference type="ARBA" id="ARBA00004370"/>
    </source>
</evidence>
<dbReference type="SUPFAM" id="SSF58038">
    <property type="entry name" value="SNARE fusion complex"/>
    <property type="match status" value="1"/>
</dbReference>
<accession>A0A2A6CAH2</accession>
<protein>
    <submittedName>
        <fullName evidence="6">G_PROTEIN_RECEP_F1_2 domain-containing protein</fullName>
    </submittedName>
</protein>
<dbReference type="Proteomes" id="UP000005239">
    <property type="component" value="Unassembled WGS sequence"/>
</dbReference>
<dbReference type="InterPro" id="IPR038407">
    <property type="entry name" value="v-SNARE_N_sf"/>
</dbReference>
<dbReference type="PANTHER" id="PTHR46709">
    <property type="entry name" value="PROTEIN CBG23488-RELATED"/>
    <property type="match status" value="1"/>
</dbReference>
<evidence type="ECO:0000313" key="7">
    <source>
        <dbReference type="Proteomes" id="UP000005239"/>
    </source>
</evidence>
<dbReference type="SMART" id="SM00397">
    <property type="entry name" value="t_SNARE"/>
    <property type="match status" value="1"/>
</dbReference>
<dbReference type="Gene3D" id="1.20.1070.10">
    <property type="entry name" value="Rhodopsin 7-helix transmembrane proteins"/>
    <property type="match status" value="1"/>
</dbReference>
<dbReference type="PANTHER" id="PTHR46709:SF1">
    <property type="entry name" value="G-PROTEIN COUPLED RECEPTORS FAMILY 1 PROFILE DOMAIN-CONTAINING PROTEIN"/>
    <property type="match status" value="1"/>
</dbReference>
<dbReference type="Gene3D" id="1.20.58.400">
    <property type="entry name" value="t-snare proteins"/>
    <property type="match status" value="1"/>
</dbReference>
<comment type="subcellular location">
    <subcellularLocation>
        <location evidence="1">Membrane</location>
    </subcellularLocation>
</comment>
<dbReference type="GO" id="GO:0016192">
    <property type="term" value="P:vesicle-mediated transport"/>
    <property type="evidence" value="ECO:0007669"/>
    <property type="project" value="InterPro"/>
</dbReference>
<dbReference type="InterPro" id="IPR017452">
    <property type="entry name" value="GPCR_Rhodpsn_7TM"/>
</dbReference>
<keyword evidence="5" id="KW-0472">Membrane</keyword>
<dbReference type="GO" id="GO:0016020">
    <property type="term" value="C:membrane"/>
    <property type="evidence" value="ECO:0007669"/>
    <property type="project" value="UniProtKB-SubCell"/>
</dbReference>
<gene>
    <name evidence="6" type="primary">WBGene00095958</name>
</gene>
<organism evidence="6 7">
    <name type="scientific">Pristionchus pacificus</name>
    <name type="common">Parasitic nematode worm</name>
    <dbReference type="NCBI Taxonomy" id="54126"/>
    <lineage>
        <taxon>Eukaryota</taxon>
        <taxon>Metazoa</taxon>
        <taxon>Ecdysozoa</taxon>
        <taxon>Nematoda</taxon>
        <taxon>Chromadorea</taxon>
        <taxon>Rhabditida</taxon>
        <taxon>Rhabditina</taxon>
        <taxon>Diplogasteromorpha</taxon>
        <taxon>Diplogasteroidea</taxon>
        <taxon>Neodiplogasteridae</taxon>
        <taxon>Pristionchus</taxon>
    </lineage>
</organism>
<evidence type="ECO:0000256" key="4">
    <source>
        <dbReference type="ARBA" id="ARBA00022989"/>
    </source>
</evidence>
<dbReference type="InterPro" id="IPR010989">
    <property type="entry name" value="SNARE"/>
</dbReference>
<dbReference type="FunFam" id="1.20.5.110:FF:000078">
    <property type="entry name" value="Vesicle transport through interaction with t-SNAREs 1A"/>
    <property type="match status" value="1"/>
</dbReference>
<name>A0A2A6CAH2_PRIPA</name>
<reference evidence="7" key="1">
    <citation type="journal article" date="2008" name="Nat. Genet.">
        <title>The Pristionchus pacificus genome provides a unique perspective on nematode lifestyle and parasitism.</title>
        <authorList>
            <person name="Dieterich C."/>
            <person name="Clifton S.W."/>
            <person name="Schuster L.N."/>
            <person name="Chinwalla A."/>
            <person name="Delehaunty K."/>
            <person name="Dinkelacker I."/>
            <person name="Fulton L."/>
            <person name="Fulton R."/>
            <person name="Godfrey J."/>
            <person name="Minx P."/>
            <person name="Mitreva M."/>
            <person name="Roeseler W."/>
            <person name="Tian H."/>
            <person name="Witte H."/>
            <person name="Yang S.P."/>
            <person name="Wilson R.K."/>
            <person name="Sommer R.J."/>
        </authorList>
    </citation>
    <scope>NUCLEOTIDE SEQUENCE [LARGE SCALE GENOMIC DNA]</scope>
    <source>
        <strain evidence="7">PS312</strain>
    </source>
</reference>
<dbReference type="Pfam" id="PF05008">
    <property type="entry name" value="V-SNARE"/>
    <property type="match status" value="1"/>
</dbReference>
<proteinExistence type="inferred from homology"/>
<evidence type="ECO:0000256" key="5">
    <source>
        <dbReference type="ARBA" id="ARBA00023136"/>
    </source>
</evidence>
<dbReference type="Gene3D" id="1.20.5.110">
    <property type="match status" value="1"/>
</dbReference>
<keyword evidence="3" id="KW-0812">Transmembrane</keyword>